<organism evidence="8 9">
    <name type="scientific">Lactobacillus amylovorus subsp. animalium DSM 16698</name>
    <dbReference type="NCBI Taxonomy" id="695563"/>
    <lineage>
        <taxon>Bacteria</taxon>
        <taxon>Bacillati</taxon>
        <taxon>Bacillota</taxon>
        <taxon>Bacilli</taxon>
        <taxon>Lactobacillales</taxon>
        <taxon>Lactobacillaceae</taxon>
        <taxon>Lactobacillus</taxon>
        <taxon>Lactobacillus amylovorus subsp. animalium</taxon>
    </lineage>
</organism>
<dbReference type="SUPFAM" id="SSF52402">
    <property type="entry name" value="Adenine nucleotide alpha hydrolases-like"/>
    <property type="match status" value="1"/>
</dbReference>
<evidence type="ECO:0000256" key="1">
    <source>
        <dbReference type="ARBA" id="ARBA00022598"/>
    </source>
</evidence>
<feature type="domain" description="tRNA(Ile)-lysidine/2-thiocytidine synthase N-terminal" evidence="7">
    <location>
        <begin position="27"/>
        <end position="203"/>
    </location>
</feature>
<dbReference type="EMBL" id="JQBQ01000007">
    <property type="protein sequence ID" value="KRN92524.1"/>
    <property type="molecule type" value="Genomic_DNA"/>
</dbReference>
<dbReference type="InterPro" id="IPR011063">
    <property type="entry name" value="TilS/TtcA_N"/>
</dbReference>
<dbReference type="Gene3D" id="3.40.50.620">
    <property type="entry name" value="HUPs"/>
    <property type="match status" value="1"/>
</dbReference>
<comment type="function">
    <text evidence="6">Ligates lysine onto the cytidine present at position 34 of the AUA codon-specific tRNA(Ile) that contains the anticodon CAU, in an ATP-dependent manner. Cytidine is converted to lysidine, thus changing the amino acid specificity of the tRNA from methionine to isoleucine.</text>
</comment>
<dbReference type="PANTHER" id="PTHR43033">
    <property type="entry name" value="TRNA(ILE)-LYSIDINE SYNTHASE-RELATED"/>
    <property type="match status" value="1"/>
</dbReference>
<comment type="caution">
    <text evidence="8">The sequence shown here is derived from an EMBL/GenBank/DDBJ whole genome shotgun (WGS) entry which is preliminary data.</text>
</comment>
<dbReference type="AlphaFoldDB" id="A0A0R2KZ91"/>
<protein>
    <recommendedName>
        <fullName evidence="6">tRNA(Ile)-lysidine synthase</fullName>
        <ecNumber evidence="6">6.3.4.19</ecNumber>
    </recommendedName>
    <alternativeName>
        <fullName evidence="6">tRNA(Ile)-2-lysyl-cytidine synthase</fullName>
    </alternativeName>
    <alternativeName>
        <fullName evidence="6">tRNA(Ile)-lysidine synthetase</fullName>
    </alternativeName>
</protein>
<name>A0A0R2KZ91_LACAM</name>
<keyword evidence="1 6" id="KW-0436">Ligase</keyword>
<comment type="catalytic activity">
    <reaction evidence="5 6">
        <text>cytidine(34) in tRNA(Ile2) + L-lysine + ATP = lysidine(34) in tRNA(Ile2) + AMP + diphosphate + H(+)</text>
        <dbReference type="Rhea" id="RHEA:43744"/>
        <dbReference type="Rhea" id="RHEA-COMP:10625"/>
        <dbReference type="Rhea" id="RHEA-COMP:10670"/>
        <dbReference type="ChEBI" id="CHEBI:15378"/>
        <dbReference type="ChEBI" id="CHEBI:30616"/>
        <dbReference type="ChEBI" id="CHEBI:32551"/>
        <dbReference type="ChEBI" id="CHEBI:33019"/>
        <dbReference type="ChEBI" id="CHEBI:82748"/>
        <dbReference type="ChEBI" id="CHEBI:83665"/>
        <dbReference type="ChEBI" id="CHEBI:456215"/>
        <dbReference type="EC" id="6.3.4.19"/>
    </reaction>
</comment>
<sequence>MGHFLLGKFMKINDFFEDNGIELNNKKFLVAASAGPDSMALLDMLQKMKVQVIAAHFDHQLRSDSKNETKILQEYCKKYDIPLFTAVWAKDEQPAAGIEAAARDARYAFLTQIAKKEKADYLLTAHHGDDLLENILLKFIRSGNPEEMNSLQAVGVMHGVSLLRPLLAYSKQELFEYDRKNGIEFITDSTNNEDETMRNRLRHHVVPLLKKENPALIANALNYSKKMTNLDEFIDQKVDDIGQLTPFLGQAYRIKSEKLTALPENERNIFWQKNIWEKFHRRVNKNLGNFAVIEYQGYFYLTKKAKINMIVPYPIQLNIPFAFQGVTFVLTDQKAKDKAEIGDFWFEEKADFSAGSLIPGAKLLLQDGQRTKAKKKFAEHAVPLSLRPLCLTIYADDEPVFVEVAYQNQNWIENGKQYFLYKC</sequence>
<accession>A0A0R2KZ91</accession>
<reference evidence="8 9" key="1">
    <citation type="journal article" date="2015" name="Genome Announc.">
        <title>Expanding the biotechnology potential of lactobacilli through comparative genomics of 213 strains and associated genera.</title>
        <authorList>
            <person name="Sun Z."/>
            <person name="Harris H.M."/>
            <person name="McCann A."/>
            <person name="Guo C."/>
            <person name="Argimon S."/>
            <person name="Zhang W."/>
            <person name="Yang X."/>
            <person name="Jeffery I.B."/>
            <person name="Cooney J.C."/>
            <person name="Kagawa T.F."/>
            <person name="Liu W."/>
            <person name="Song Y."/>
            <person name="Salvetti E."/>
            <person name="Wrobel A."/>
            <person name="Rasinkangas P."/>
            <person name="Parkhill J."/>
            <person name="Rea M.C."/>
            <person name="O'Sullivan O."/>
            <person name="Ritari J."/>
            <person name="Douillard F.P."/>
            <person name="Paul Ross R."/>
            <person name="Yang R."/>
            <person name="Briner A.E."/>
            <person name="Felis G.E."/>
            <person name="de Vos W.M."/>
            <person name="Barrangou R."/>
            <person name="Klaenhammer T.R."/>
            <person name="Caufield P.W."/>
            <person name="Cui Y."/>
            <person name="Zhang H."/>
            <person name="O'Toole P.W."/>
        </authorList>
    </citation>
    <scope>NUCLEOTIDE SEQUENCE [LARGE SCALE GENOMIC DNA]</scope>
    <source>
        <strain evidence="8 9">DSM 16698</strain>
    </source>
</reference>
<proteinExistence type="inferred from homology"/>
<evidence type="ECO:0000256" key="5">
    <source>
        <dbReference type="ARBA" id="ARBA00048539"/>
    </source>
</evidence>
<dbReference type="InterPro" id="IPR012094">
    <property type="entry name" value="tRNA_Ile_lys_synt"/>
</dbReference>
<dbReference type="EC" id="6.3.4.19" evidence="6"/>
<dbReference type="GO" id="GO:0006400">
    <property type="term" value="P:tRNA modification"/>
    <property type="evidence" value="ECO:0007669"/>
    <property type="project" value="UniProtKB-UniRule"/>
</dbReference>
<keyword evidence="2 6" id="KW-0819">tRNA processing</keyword>
<dbReference type="CDD" id="cd01992">
    <property type="entry name" value="TilS_N"/>
    <property type="match status" value="1"/>
</dbReference>
<dbReference type="GO" id="GO:0005524">
    <property type="term" value="F:ATP binding"/>
    <property type="evidence" value="ECO:0007669"/>
    <property type="project" value="UniProtKB-KW"/>
</dbReference>
<evidence type="ECO:0000256" key="3">
    <source>
        <dbReference type="ARBA" id="ARBA00022741"/>
    </source>
</evidence>
<dbReference type="GO" id="GO:0032267">
    <property type="term" value="F:tRNA(Ile)-lysidine synthase activity"/>
    <property type="evidence" value="ECO:0007669"/>
    <property type="project" value="UniProtKB-EC"/>
</dbReference>
<comment type="subcellular location">
    <subcellularLocation>
        <location evidence="6">Cytoplasm</location>
    </subcellularLocation>
</comment>
<dbReference type="InterPro" id="IPR014729">
    <property type="entry name" value="Rossmann-like_a/b/a_fold"/>
</dbReference>
<dbReference type="Pfam" id="PF01171">
    <property type="entry name" value="ATP_bind_3"/>
    <property type="match status" value="1"/>
</dbReference>
<dbReference type="NCBIfam" id="TIGR02432">
    <property type="entry name" value="lysidine_TilS_N"/>
    <property type="match status" value="1"/>
</dbReference>
<dbReference type="PANTHER" id="PTHR43033:SF1">
    <property type="entry name" value="TRNA(ILE)-LYSIDINE SYNTHASE-RELATED"/>
    <property type="match status" value="1"/>
</dbReference>
<comment type="caution">
    <text evidence="6">Lacks conserved residue(s) required for the propagation of feature annotation.</text>
</comment>
<keyword evidence="3" id="KW-0547">Nucleotide-binding</keyword>
<evidence type="ECO:0000256" key="4">
    <source>
        <dbReference type="ARBA" id="ARBA00022840"/>
    </source>
</evidence>
<comment type="similarity">
    <text evidence="6">Belongs to the tRNA(Ile)-lysidine synthase family.</text>
</comment>
<gene>
    <name evidence="6" type="primary">tilS</name>
    <name evidence="8" type="ORF">IV44_GL001730</name>
</gene>
<dbReference type="Proteomes" id="UP000051529">
    <property type="component" value="Unassembled WGS sequence"/>
</dbReference>
<keyword evidence="6" id="KW-0963">Cytoplasm</keyword>
<keyword evidence="4" id="KW-0067">ATP-binding</keyword>
<dbReference type="PATRIC" id="fig|695563.3.peg.1804"/>
<evidence type="ECO:0000313" key="9">
    <source>
        <dbReference type="Proteomes" id="UP000051529"/>
    </source>
</evidence>
<dbReference type="HAMAP" id="MF_01161">
    <property type="entry name" value="tRNA_Ile_lys_synt"/>
    <property type="match status" value="1"/>
</dbReference>
<evidence type="ECO:0000256" key="2">
    <source>
        <dbReference type="ARBA" id="ARBA00022694"/>
    </source>
</evidence>
<evidence type="ECO:0000313" key="8">
    <source>
        <dbReference type="EMBL" id="KRN92524.1"/>
    </source>
</evidence>
<evidence type="ECO:0000256" key="6">
    <source>
        <dbReference type="HAMAP-Rule" id="MF_01161"/>
    </source>
</evidence>
<dbReference type="InterPro" id="IPR012795">
    <property type="entry name" value="tRNA_Ile_lys_synt_N"/>
</dbReference>
<evidence type="ECO:0000259" key="7">
    <source>
        <dbReference type="Pfam" id="PF01171"/>
    </source>
</evidence>
<dbReference type="GO" id="GO:0005737">
    <property type="term" value="C:cytoplasm"/>
    <property type="evidence" value="ECO:0007669"/>
    <property type="project" value="UniProtKB-SubCell"/>
</dbReference>